<dbReference type="AlphaFoldDB" id="A0A452H0I7"/>
<dbReference type="STRING" id="38772.ENSGAGP00000007867"/>
<dbReference type="Proteomes" id="UP000291020">
    <property type="component" value="Unassembled WGS sequence"/>
</dbReference>
<evidence type="ECO:0000313" key="1">
    <source>
        <dbReference type="Ensembl" id="ENSGAGP00000007867.1"/>
    </source>
</evidence>
<dbReference type="Ensembl" id="ENSGAGT00000009068.1">
    <property type="protein sequence ID" value="ENSGAGP00000007867.1"/>
    <property type="gene ID" value="ENSGAGG00000006267.1"/>
</dbReference>
<sequence>MSGTSSPEAVKKLLENTQGDLRGLSLECRKKFPPVKEVRDSVKTRTHSLRTTAVIEWKKHEFAIEVDIQTTPCVFLHFWLCYVMVSKSYLYLSRFTLYTEVF</sequence>
<protein>
    <submittedName>
        <fullName evidence="1">Uncharacterized protein</fullName>
    </submittedName>
</protein>
<organism evidence="1 2">
    <name type="scientific">Gopherus agassizii</name>
    <name type="common">Agassiz's desert tortoise</name>
    <dbReference type="NCBI Taxonomy" id="38772"/>
    <lineage>
        <taxon>Eukaryota</taxon>
        <taxon>Metazoa</taxon>
        <taxon>Chordata</taxon>
        <taxon>Craniata</taxon>
        <taxon>Vertebrata</taxon>
        <taxon>Euteleostomi</taxon>
        <taxon>Archelosauria</taxon>
        <taxon>Testudinata</taxon>
        <taxon>Testudines</taxon>
        <taxon>Cryptodira</taxon>
        <taxon>Durocryptodira</taxon>
        <taxon>Testudinoidea</taxon>
        <taxon>Testudinidae</taxon>
        <taxon>Gopherus</taxon>
    </lineage>
</organism>
<keyword evidence="2" id="KW-1185">Reference proteome</keyword>
<reference evidence="1" key="2">
    <citation type="submission" date="2025-08" db="UniProtKB">
        <authorList>
            <consortium name="Ensembl"/>
        </authorList>
    </citation>
    <scope>IDENTIFICATION</scope>
</reference>
<evidence type="ECO:0000313" key="2">
    <source>
        <dbReference type="Proteomes" id="UP000291020"/>
    </source>
</evidence>
<accession>A0A452H0I7</accession>
<reference evidence="2" key="1">
    <citation type="journal article" date="2017" name="PLoS ONE">
        <title>The Agassiz's desert tortoise genome provides a resource for the conservation of a threatened species.</title>
        <authorList>
            <person name="Tollis M."/>
            <person name="DeNardo D.F."/>
            <person name="Cornelius J.A."/>
            <person name="Dolby G.A."/>
            <person name="Edwards T."/>
            <person name="Henen B.T."/>
            <person name="Karl A.E."/>
            <person name="Murphy R.W."/>
            <person name="Kusumi K."/>
        </authorList>
    </citation>
    <scope>NUCLEOTIDE SEQUENCE [LARGE SCALE GENOMIC DNA]</scope>
</reference>
<reference evidence="1" key="3">
    <citation type="submission" date="2025-09" db="UniProtKB">
        <authorList>
            <consortium name="Ensembl"/>
        </authorList>
    </citation>
    <scope>IDENTIFICATION</scope>
</reference>
<name>A0A452H0I7_9SAUR</name>
<proteinExistence type="predicted"/>